<keyword evidence="11" id="KW-1185">Reference proteome</keyword>
<feature type="transmembrane region" description="Helical" evidence="8">
    <location>
        <begin position="390"/>
        <end position="409"/>
    </location>
</feature>
<evidence type="ECO:0000256" key="3">
    <source>
        <dbReference type="ARBA" id="ARBA00022737"/>
    </source>
</evidence>
<dbReference type="Pfam" id="PF12796">
    <property type="entry name" value="Ank_2"/>
    <property type="match status" value="1"/>
</dbReference>
<dbReference type="Pfam" id="PF13962">
    <property type="entry name" value="PGG"/>
    <property type="match status" value="1"/>
</dbReference>
<sequence>MASLSLRKHAKQEQYHQTLQQQLVEAAIQGSVPILSQILQENPQFLQPSNFSTSKNPLHIAALRGHLEFTKQLLTINPSLSKSLNSEGSSALHLASAKGNVEIVRELVLLDNSMCRVLNGGGFSPLHLAAMNGRTEVLGVLLDAEPQAATALTRGGESCLQLCVKCYQFEAMKVVIQFLKRVDDDRIIHLKDKRGNSVLHFAVVNKHVETVKYLVDNTTIARDARNANGLTALDLLLQSPADLRISEIKQCLEQNNHFTPAMVNSNFSRTNNRTLPLPKTQYQHDDDWLARQPNVLTIVASILAYAAFKGVLSPPGGVWKSDFAGNPNGTTWADKPHKAGQSIMAYTNPSSFNQFMILNTIVFLASLTVILLQLGGLPMRGRRWMLTRRMILLVAITALVLTSYVTMLSTTPEHVLENSVYRRVGNVCVAVSLLLSGAAFVGNVAAFMGKMEGGVYEEDGEDDDD</sequence>
<dbReference type="PANTHER" id="PTHR24186:SF37">
    <property type="entry name" value="PGG DOMAIN-CONTAINING PROTEIN"/>
    <property type="match status" value="1"/>
</dbReference>
<comment type="caution">
    <text evidence="10">The sequence shown here is derived from an EMBL/GenBank/DDBJ whole genome shotgun (WGS) entry which is preliminary data.</text>
</comment>
<gene>
    <name evidence="10" type="ORF">CASFOL_010138</name>
</gene>
<keyword evidence="2 8" id="KW-0812">Transmembrane</keyword>
<proteinExistence type="predicted"/>
<keyword evidence="6 8" id="KW-0472">Membrane</keyword>
<feature type="repeat" description="ANK" evidence="7">
    <location>
        <begin position="121"/>
        <end position="143"/>
    </location>
</feature>
<dbReference type="AlphaFoldDB" id="A0ABD3DS95"/>
<feature type="repeat" description="ANK" evidence="7">
    <location>
        <begin position="53"/>
        <end position="85"/>
    </location>
</feature>
<evidence type="ECO:0000256" key="4">
    <source>
        <dbReference type="ARBA" id="ARBA00022989"/>
    </source>
</evidence>
<keyword evidence="5 7" id="KW-0040">ANK repeat</keyword>
<dbReference type="GO" id="GO:0016020">
    <property type="term" value="C:membrane"/>
    <property type="evidence" value="ECO:0007669"/>
    <property type="project" value="UniProtKB-SubCell"/>
</dbReference>
<feature type="repeat" description="ANK" evidence="7">
    <location>
        <begin position="87"/>
        <end position="108"/>
    </location>
</feature>
<feature type="domain" description="PGG" evidence="9">
    <location>
        <begin position="287"/>
        <end position="407"/>
    </location>
</feature>
<evidence type="ECO:0000313" key="11">
    <source>
        <dbReference type="Proteomes" id="UP001632038"/>
    </source>
</evidence>
<keyword evidence="4 8" id="KW-1133">Transmembrane helix</keyword>
<dbReference type="InterPro" id="IPR026961">
    <property type="entry name" value="PGG_dom"/>
</dbReference>
<evidence type="ECO:0000256" key="7">
    <source>
        <dbReference type="PROSITE-ProRule" id="PRU00023"/>
    </source>
</evidence>
<dbReference type="PROSITE" id="PS50088">
    <property type="entry name" value="ANK_REPEAT"/>
    <property type="match status" value="4"/>
</dbReference>
<evidence type="ECO:0000256" key="1">
    <source>
        <dbReference type="ARBA" id="ARBA00004141"/>
    </source>
</evidence>
<evidence type="ECO:0000256" key="5">
    <source>
        <dbReference type="ARBA" id="ARBA00023043"/>
    </source>
</evidence>
<dbReference type="SUPFAM" id="SSF48403">
    <property type="entry name" value="Ankyrin repeat"/>
    <property type="match status" value="1"/>
</dbReference>
<feature type="transmembrane region" description="Helical" evidence="8">
    <location>
        <begin position="355"/>
        <end position="378"/>
    </location>
</feature>
<dbReference type="Pfam" id="PF00023">
    <property type="entry name" value="Ank"/>
    <property type="match status" value="2"/>
</dbReference>
<accession>A0ABD3DS95</accession>
<name>A0ABD3DS95_9LAMI</name>
<keyword evidence="3" id="KW-0677">Repeat</keyword>
<protein>
    <recommendedName>
        <fullName evidence="9">PGG domain-containing protein</fullName>
    </recommendedName>
</protein>
<dbReference type="SMART" id="SM00248">
    <property type="entry name" value="ANK"/>
    <property type="match status" value="5"/>
</dbReference>
<dbReference type="Proteomes" id="UP001632038">
    <property type="component" value="Unassembled WGS sequence"/>
</dbReference>
<evidence type="ECO:0000313" key="10">
    <source>
        <dbReference type="EMBL" id="KAL3644958.1"/>
    </source>
</evidence>
<dbReference type="Gene3D" id="1.25.40.20">
    <property type="entry name" value="Ankyrin repeat-containing domain"/>
    <property type="match status" value="3"/>
</dbReference>
<evidence type="ECO:0000256" key="6">
    <source>
        <dbReference type="ARBA" id="ARBA00023136"/>
    </source>
</evidence>
<evidence type="ECO:0000259" key="9">
    <source>
        <dbReference type="Pfam" id="PF13962"/>
    </source>
</evidence>
<dbReference type="PANTHER" id="PTHR24186">
    <property type="entry name" value="PROTEIN PHOSPHATASE 1 REGULATORY SUBUNIT"/>
    <property type="match status" value="1"/>
</dbReference>
<comment type="subcellular location">
    <subcellularLocation>
        <location evidence="1">Membrane</location>
        <topology evidence="1">Multi-pass membrane protein</topology>
    </subcellularLocation>
</comment>
<dbReference type="EMBL" id="JAVIJP010000013">
    <property type="protein sequence ID" value="KAL3644958.1"/>
    <property type="molecule type" value="Genomic_DNA"/>
</dbReference>
<organism evidence="10 11">
    <name type="scientific">Castilleja foliolosa</name>
    <dbReference type="NCBI Taxonomy" id="1961234"/>
    <lineage>
        <taxon>Eukaryota</taxon>
        <taxon>Viridiplantae</taxon>
        <taxon>Streptophyta</taxon>
        <taxon>Embryophyta</taxon>
        <taxon>Tracheophyta</taxon>
        <taxon>Spermatophyta</taxon>
        <taxon>Magnoliopsida</taxon>
        <taxon>eudicotyledons</taxon>
        <taxon>Gunneridae</taxon>
        <taxon>Pentapetalae</taxon>
        <taxon>asterids</taxon>
        <taxon>lamiids</taxon>
        <taxon>Lamiales</taxon>
        <taxon>Orobanchaceae</taxon>
        <taxon>Pedicularideae</taxon>
        <taxon>Castillejinae</taxon>
        <taxon>Castilleja</taxon>
    </lineage>
</organism>
<feature type="repeat" description="ANK" evidence="7">
    <location>
        <begin position="194"/>
        <end position="217"/>
    </location>
</feature>
<feature type="transmembrane region" description="Helical" evidence="8">
    <location>
        <begin position="429"/>
        <end position="448"/>
    </location>
</feature>
<dbReference type="PROSITE" id="PS50297">
    <property type="entry name" value="ANK_REP_REGION"/>
    <property type="match status" value="3"/>
</dbReference>
<dbReference type="InterPro" id="IPR002110">
    <property type="entry name" value="Ankyrin_rpt"/>
</dbReference>
<dbReference type="InterPro" id="IPR036770">
    <property type="entry name" value="Ankyrin_rpt-contain_sf"/>
</dbReference>
<evidence type="ECO:0000256" key="8">
    <source>
        <dbReference type="SAM" id="Phobius"/>
    </source>
</evidence>
<evidence type="ECO:0000256" key="2">
    <source>
        <dbReference type="ARBA" id="ARBA00022692"/>
    </source>
</evidence>
<reference evidence="11" key="1">
    <citation type="journal article" date="2024" name="IScience">
        <title>Strigolactones Initiate the Formation of Haustorium-like Structures in Castilleja.</title>
        <authorList>
            <person name="Buerger M."/>
            <person name="Peterson D."/>
            <person name="Chory J."/>
        </authorList>
    </citation>
    <scope>NUCLEOTIDE SEQUENCE [LARGE SCALE GENOMIC DNA]</scope>
</reference>